<reference evidence="4" key="1">
    <citation type="submission" date="2015-09" db="EMBL/GenBank/DDBJ databases">
        <title>Draft Genome Sequences of Two Novel Amoeba-resistant Intranuclear Bacteria, Candidatus Berkiella cookevillensis and Candidatus Berkiella aquae.</title>
        <authorList>
            <person name="Mehari Y.T."/>
            <person name="Arivett B.A."/>
            <person name="Farone A.L."/>
            <person name="Gunderson J.H."/>
            <person name="Farone M.B."/>
        </authorList>
    </citation>
    <scope>NUCLEOTIDE SEQUENCE [LARGE SCALE GENOMIC DNA]</scope>
    <source>
        <strain evidence="4">CC99</strain>
    </source>
</reference>
<evidence type="ECO:0000313" key="6">
    <source>
        <dbReference type="Proteomes" id="UP000051494"/>
    </source>
</evidence>
<evidence type="ECO:0000256" key="1">
    <source>
        <dbReference type="ARBA" id="ARBA00008791"/>
    </source>
</evidence>
<reference evidence="5" key="3">
    <citation type="submission" date="2021-06" db="EMBL/GenBank/DDBJ databases">
        <title>Genomic Description and Analysis of Intracellular Bacteria, Candidatus Berkiella cookevillensis and Candidatus Berkiella aquae.</title>
        <authorList>
            <person name="Kidane D.T."/>
            <person name="Mehari Y.T."/>
            <person name="Rice F.C."/>
            <person name="Arivett B.A."/>
            <person name="Farone A.L."/>
            <person name="Berk S.G."/>
            <person name="Farone M.B."/>
        </authorList>
    </citation>
    <scope>NUCLEOTIDE SEQUENCE</scope>
    <source>
        <strain evidence="5">CC99</strain>
    </source>
</reference>
<dbReference type="SUPFAM" id="SSF52402">
    <property type="entry name" value="Adenine nucleotide alpha hydrolases-like"/>
    <property type="match status" value="1"/>
</dbReference>
<sequence length="233" mass="26467">MSYQNILVSVDLGPQSLYIGLRAFELATFFNAKLTCLHTIEPPLSYTLDFNKRDKMIEKNRQLAHKSLSALIEQLSKHQAKSEPLCKMMISIGTPQSQILETAQQENCDLIILGSHGIGGYTHLLGSTAHHILSHAHCDTLIVQVSQLEKFIKEQPSQHYLWENQPIEIPQTERNRFENPIRSGSKLGWGEDIRRGPRLVNRPSSSPYKGGHRDTENQDNSKIDNNDKEKDNE</sequence>
<protein>
    <submittedName>
        <fullName evidence="5">Universal stress protein</fullName>
    </submittedName>
</protein>
<organism evidence="4">
    <name type="scientific">Candidatus Berkiella cookevillensis</name>
    <dbReference type="NCBI Taxonomy" id="437022"/>
    <lineage>
        <taxon>Bacteria</taxon>
        <taxon>Pseudomonadati</taxon>
        <taxon>Pseudomonadota</taxon>
        <taxon>Gammaproteobacteria</taxon>
        <taxon>Candidatus Berkiellales</taxon>
        <taxon>Candidatus Berkiellaceae</taxon>
        <taxon>Candidatus Berkiella</taxon>
    </lineage>
</organism>
<dbReference type="STRING" id="437022.CC99x_01979"/>
<evidence type="ECO:0000313" key="5">
    <source>
        <dbReference type="EMBL" id="MCS5709037.1"/>
    </source>
</evidence>
<dbReference type="Pfam" id="PF00582">
    <property type="entry name" value="Usp"/>
    <property type="match status" value="1"/>
</dbReference>
<proteinExistence type="inferred from homology"/>
<accession>A0A0Q9YB33</accession>
<dbReference type="PANTHER" id="PTHR46268">
    <property type="entry name" value="STRESS RESPONSE PROTEIN NHAX"/>
    <property type="match status" value="1"/>
</dbReference>
<feature type="region of interest" description="Disordered" evidence="2">
    <location>
        <begin position="173"/>
        <end position="233"/>
    </location>
</feature>
<dbReference type="Gene3D" id="3.40.50.620">
    <property type="entry name" value="HUPs"/>
    <property type="match status" value="1"/>
</dbReference>
<evidence type="ECO:0000313" key="4">
    <source>
        <dbReference type="EMBL" id="KRG17856.1"/>
    </source>
</evidence>
<comment type="caution">
    <text evidence="4">The sequence shown here is derived from an EMBL/GenBank/DDBJ whole genome shotgun (WGS) entry which is preliminary data.</text>
</comment>
<gene>
    <name evidence="5" type="ORF">CC99x_008990</name>
    <name evidence="4" type="ORF">CC99x_01979</name>
</gene>
<comment type="similarity">
    <text evidence="1">Belongs to the universal stress protein A family.</text>
</comment>
<dbReference type="InterPro" id="IPR006015">
    <property type="entry name" value="Universal_stress_UspA"/>
</dbReference>
<name>A0A0Q9YB33_9GAMM</name>
<feature type="domain" description="UspA" evidence="3">
    <location>
        <begin position="3"/>
        <end position="143"/>
    </location>
</feature>
<reference evidence="5" key="2">
    <citation type="journal article" date="2016" name="Genome Announc.">
        <title>Draft Genome Sequences of Two Novel Amoeba-Resistant Intranuclear Bacteria, 'Candidatus Berkiella cookevillensis' and 'Candidatus Berkiella aquae'.</title>
        <authorList>
            <person name="Mehari Y.T."/>
            <person name="Arivett B.A."/>
            <person name="Farone A.L."/>
            <person name="Gunderson J.H."/>
            <person name="Farone M.B."/>
        </authorList>
    </citation>
    <scope>NUCLEOTIDE SEQUENCE</scope>
    <source>
        <strain evidence="5">CC99</strain>
    </source>
</reference>
<dbReference type="OrthoDB" id="9792500at2"/>
<dbReference type="Proteomes" id="UP000051494">
    <property type="component" value="Unassembled WGS sequence"/>
</dbReference>
<feature type="compositionally biased region" description="Basic and acidic residues" evidence="2">
    <location>
        <begin position="211"/>
        <end position="233"/>
    </location>
</feature>
<dbReference type="PANTHER" id="PTHR46268:SF6">
    <property type="entry name" value="UNIVERSAL STRESS PROTEIN UP12"/>
    <property type="match status" value="1"/>
</dbReference>
<dbReference type="PRINTS" id="PR01438">
    <property type="entry name" value="UNVRSLSTRESS"/>
</dbReference>
<keyword evidence="6" id="KW-1185">Reference proteome</keyword>
<evidence type="ECO:0000259" key="3">
    <source>
        <dbReference type="Pfam" id="PF00582"/>
    </source>
</evidence>
<dbReference type="InterPro" id="IPR014729">
    <property type="entry name" value="Rossmann-like_a/b/a_fold"/>
</dbReference>
<dbReference type="CDD" id="cd00293">
    <property type="entry name" value="USP-like"/>
    <property type="match status" value="1"/>
</dbReference>
<dbReference type="InterPro" id="IPR006016">
    <property type="entry name" value="UspA"/>
</dbReference>
<dbReference type="EMBL" id="LKHV02000001">
    <property type="protein sequence ID" value="MCS5709037.1"/>
    <property type="molecule type" value="Genomic_DNA"/>
</dbReference>
<dbReference type="EMBL" id="LKHV01000011">
    <property type="protein sequence ID" value="KRG17856.1"/>
    <property type="molecule type" value="Genomic_DNA"/>
</dbReference>
<evidence type="ECO:0000256" key="2">
    <source>
        <dbReference type="SAM" id="MobiDB-lite"/>
    </source>
</evidence>
<dbReference type="AlphaFoldDB" id="A0A0Q9YB33"/>
<dbReference type="RefSeq" id="WP_057625086.1">
    <property type="nucleotide sequence ID" value="NZ_LKHV02000001.1"/>
</dbReference>